<gene>
    <name evidence="1" type="ORF">L6452_03498</name>
</gene>
<keyword evidence="2" id="KW-1185">Reference proteome</keyword>
<proteinExistence type="predicted"/>
<organism evidence="1 2">
    <name type="scientific">Arctium lappa</name>
    <name type="common">Greater burdock</name>
    <name type="synonym">Lappa major</name>
    <dbReference type="NCBI Taxonomy" id="4217"/>
    <lineage>
        <taxon>Eukaryota</taxon>
        <taxon>Viridiplantae</taxon>
        <taxon>Streptophyta</taxon>
        <taxon>Embryophyta</taxon>
        <taxon>Tracheophyta</taxon>
        <taxon>Spermatophyta</taxon>
        <taxon>Magnoliopsida</taxon>
        <taxon>eudicotyledons</taxon>
        <taxon>Gunneridae</taxon>
        <taxon>Pentapetalae</taxon>
        <taxon>asterids</taxon>
        <taxon>campanulids</taxon>
        <taxon>Asterales</taxon>
        <taxon>Asteraceae</taxon>
        <taxon>Carduoideae</taxon>
        <taxon>Cardueae</taxon>
        <taxon>Arctiinae</taxon>
        <taxon>Arctium</taxon>
    </lineage>
</organism>
<reference evidence="1 2" key="2">
    <citation type="journal article" date="2022" name="Mol. Ecol. Resour.">
        <title>The genomes of chicory, endive, great burdock and yacon provide insights into Asteraceae paleo-polyploidization history and plant inulin production.</title>
        <authorList>
            <person name="Fan W."/>
            <person name="Wang S."/>
            <person name="Wang H."/>
            <person name="Wang A."/>
            <person name="Jiang F."/>
            <person name="Liu H."/>
            <person name="Zhao H."/>
            <person name="Xu D."/>
            <person name="Zhang Y."/>
        </authorList>
    </citation>
    <scope>NUCLEOTIDE SEQUENCE [LARGE SCALE GENOMIC DNA]</scope>
    <source>
        <strain evidence="2">cv. Niubang</strain>
    </source>
</reference>
<sequence>MPFPVTFLLATPKRPRRPAPRSGSLNGADGHRYLPSGDLKSISRFELSSFQLYLDGVSAKSIEREDGWVFFHGSNICLMIFVHGNSVDVLV</sequence>
<name>A0ACB9FNL5_ARCLA</name>
<reference evidence="2" key="1">
    <citation type="journal article" date="2022" name="Mol. Ecol. Resour.">
        <title>The genomes of chicory, endive, great burdock and yacon provide insights into Asteraceae palaeo-polyploidization history and plant inulin production.</title>
        <authorList>
            <person name="Fan W."/>
            <person name="Wang S."/>
            <person name="Wang H."/>
            <person name="Wang A."/>
            <person name="Jiang F."/>
            <person name="Liu H."/>
            <person name="Zhao H."/>
            <person name="Xu D."/>
            <person name="Zhang Y."/>
        </authorList>
    </citation>
    <scope>NUCLEOTIDE SEQUENCE [LARGE SCALE GENOMIC DNA]</scope>
    <source>
        <strain evidence="2">cv. Niubang</strain>
    </source>
</reference>
<comment type="caution">
    <text evidence="1">The sequence shown here is derived from an EMBL/GenBank/DDBJ whole genome shotgun (WGS) entry which is preliminary data.</text>
</comment>
<evidence type="ECO:0000313" key="2">
    <source>
        <dbReference type="Proteomes" id="UP001055879"/>
    </source>
</evidence>
<accession>A0ACB9FNL5</accession>
<protein>
    <submittedName>
        <fullName evidence="1">Uncharacterized protein</fullName>
    </submittedName>
</protein>
<evidence type="ECO:0000313" key="1">
    <source>
        <dbReference type="EMBL" id="KAI3772316.1"/>
    </source>
</evidence>
<dbReference type="EMBL" id="CM042047">
    <property type="protein sequence ID" value="KAI3772316.1"/>
    <property type="molecule type" value="Genomic_DNA"/>
</dbReference>
<dbReference type="Proteomes" id="UP001055879">
    <property type="component" value="Linkage Group LG01"/>
</dbReference>